<dbReference type="AlphaFoldDB" id="A0A5N4D5X5"/>
<evidence type="ECO:0000313" key="3">
    <source>
        <dbReference type="Proteomes" id="UP000299084"/>
    </source>
</evidence>
<feature type="region of interest" description="Disordered" evidence="1">
    <location>
        <begin position="250"/>
        <end position="273"/>
    </location>
</feature>
<feature type="compositionally biased region" description="Basic and acidic residues" evidence="1">
    <location>
        <begin position="32"/>
        <end position="44"/>
    </location>
</feature>
<evidence type="ECO:0000313" key="2">
    <source>
        <dbReference type="EMBL" id="KAB1266574.1"/>
    </source>
</evidence>
<comment type="caution">
    <text evidence="2">The sequence shown here is derived from an EMBL/GenBank/DDBJ whole genome shotgun (WGS) entry which is preliminary data.</text>
</comment>
<feature type="region of interest" description="Disordered" evidence="1">
    <location>
        <begin position="1"/>
        <end position="51"/>
    </location>
</feature>
<name>A0A5N4D5X5_CAMDR</name>
<dbReference type="EMBL" id="JWIN03000016">
    <property type="protein sequence ID" value="KAB1266574.1"/>
    <property type="molecule type" value="Genomic_DNA"/>
</dbReference>
<keyword evidence="3" id="KW-1185">Reference proteome</keyword>
<organism evidence="2 3">
    <name type="scientific">Camelus dromedarius</name>
    <name type="common">Dromedary</name>
    <name type="synonym">Arabian camel</name>
    <dbReference type="NCBI Taxonomy" id="9838"/>
    <lineage>
        <taxon>Eukaryota</taxon>
        <taxon>Metazoa</taxon>
        <taxon>Chordata</taxon>
        <taxon>Craniata</taxon>
        <taxon>Vertebrata</taxon>
        <taxon>Euteleostomi</taxon>
        <taxon>Mammalia</taxon>
        <taxon>Eutheria</taxon>
        <taxon>Laurasiatheria</taxon>
        <taxon>Artiodactyla</taxon>
        <taxon>Tylopoda</taxon>
        <taxon>Camelidae</taxon>
        <taxon>Camelus</taxon>
    </lineage>
</organism>
<evidence type="ECO:0000256" key="1">
    <source>
        <dbReference type="SAM" id="MobiDB-lite"/>
    </source>
</evidence>
<sequence>MPQLCSPRTSAFRERSQGDRLPPGPNPSQRGRKLEKSPEVEKAAETTTAGSGVLKSGPRVKLLLRGLFQGLGLPQSLNPGALRSGSLDVGKAVSVRGERSQSSLLWKGARKLGGKIASLLLYLLPLSQEPAHVLFLLGPCPASFVSLGQKLTHSKSSVNEQMNRRVDPGPWEKTRDEPKRPCWPCWPHGLLPAPFGAEKLLPKSRPKEGVIGGGKVGRSVTSLRPRLGLTVCEELGLLLRLQPALPQAPTSASEHECSPPVMPSKTCTPNTMT</sequence>
<feature type="region of interest" description="Disordered" evidence="1">
    <location>
        <begin position="156"/>
        <end position="178"/>
    </location>
</feature>
<protein>
    <submittedName>
        <fullName evidence="2">Uncharacterized protein</fullName>
    </submittedName>
</protein>
<gene>
    <name evidence="2" type="ORF">Cadr_000018927</name>
</gene>
<reference evidence="2 3" key="1">
    <citation type="journal article" date="2019" name="Mol. Ecol. Resour.">
        <title>Improving Illumina assemblies with Hi-C and long reads: an example with the North African dromedary.</title>
        <authorList>
            <person name="Elbers J.P."/>
            <person name="Rogers M.F."/>
            <person name="Perelman P.L."/>
            <person name="Proskuryakova A.A."/>
            <person name="Serdyukova N.A."/>
            <person name="Johnson W.E."/>
            <person name="Horin P."/>
            <person name="Corander J."/>
            <person name="Murphy D."/>
            <person name="Burger P.A."/>
        </authorList>
    </citation>
    <scope>NUCLEOTIDE SEQUENCE [LARGE SCALE GENOMIC DNA]</scope>
    <source>
        <strain evidence="2">Drom800</strain>
        <tissue evidence="2">Blood</tissue>
    </source>
</reference>
<accession>A0A5N4D5X5</accession>
<proteinExistence type="predicted"/>
<dbReference type="Proteomes" id="UP000299084">
    <property type="component" value="Unassembled WGS sequence"/>
</dbReference>
<feature type="compositionally biased region" description="Basic and acidic residues" evidence="1">
    <location>
        <begin position="162"/>
        <end position="178"/>
    </location>
</feature>